<dbReference type="CDD" id="cd00609">
    <property type="entry name" value="AAT_like"/>
    <property type="match status" value="1"/>
</dbReference>
<dbReference type="InterPro" id="IPR015422">
    <property type="entry name" value="PyrdxlP-dep_Trfase_small"/>
</dbReference>
<evidence type="ECO:0000256" key="2">
    <source>
        <dbReference type="ARBA" id="ARBA00012224"/>
    </source>
</evidence>
<dbReference type="InterPro" id="IPR027619">
    <property type="entry name" value="C-S_lyase_PatB-like"/>
</dbReference>
<evidence type="ECO:0000256" key="1">
    <source>
        <dbReference type="ARBA" id="ARBA00001933"/>
    </source>
</evidence>
<accession>A0A7X1G389</accession>
<dbReference type="SUPFAM" id="SSF53383">
    <property type="entry name" value="PLP-dependent transferases"/>
    <property type="match status" value="1"/>
</dbReference>
<protein>
    <recommendedName>
        <fullName evidence="2">cysteine-S-conjugate beta-lyase</fullName>
        <ecNumber evidence="2">4.4.1.13</ecNumber>
    </recommendedName>
</protein>
<evidence type="ECO:0000256" key="5">
    <source>
        <dbReference type="ARBA" id="ARBA00037974"/>
    </source>
</evidence>
<organism evidence="7 8">
    <name type="scientific">Pseudomonas baltica</name>
    <dbReference type="NCBI Taxonomy" id="2762576"/>
    <lineage>
        <taxon>Bacteria</taxon>
        <taxon>Pseudomonadati</taxon>
        <taxon>Pseudomonadota</taxon>
        <taxon>Gammaproteobacteria</taxon>
        <taxon>Pseudomonadales</taxon>
        <taxon>Pseudomonadaceae</taxon>
        <taxon>Pseudomonas</taxon>
    </lineage>
</organism>
<dbReference type="InterPro" id="IPR051798">
    <property type="entry name" value="Class-II_PLP-Dep_Aminotrans"/>
</dbReference>
<evidence type="ECO:0000259" key="6">
    <source>
        <dbReference type="Pfam" id="PF00155"/>
    </source>
</evidence>
<proteinExistence type="inferred from homology"/>
<dbReference type="InterPro" id="IPR015421">
    <property type="entry name" value="PyrdxlP-dep_Trfase_major"/>
</dbReference>
<keyword evidence="8" id="KW-1185">Reference proteome</keyword>
<dbReference type="GO" id="GO:0030170">
    <property type="term" value="F:pyridoxal phosphate binding"/>
    <property type="evidence" value="ECO:0007669"/>
    <property type="project" value="InterPro"/>
</dbReference>
<evidence type="ECO:0000256" key="4">
    <source>
        <dbReference type="ARBA" id="ARBA00023239"/>
    </source>
</evidence>
<comment type="cofactor">
    <cofactor evidence="1">
        <name>pyridoxal 5'-phosphate</name>
        <dbReference type="ChEBI" id="CHEBI:597326"/>
    </cofactor>
</comment>
<dbReference type="Gene3D" id="3.90.1150.10">
    <property type="entry name" value="Aspartate Aminotransferase, domain 1"/>
    <property type="match status" value="1"/>
</dbReference>
<dbReference type="PANTHER" id="PTHR43525:SF1">
    <property type="entry name" value="PROTEIN MALY"/>
    <property type="match status" value="1"/>
</dbReference>
<keyword evidence="3" id="KW-0663">Pyridoxal phosphate</keyword>
<keyword evidence="4 7" id="KW-0456">Lyase</keyword>
<evidence type="ECO:0000256" key="3">
    <source>
        <dbReference type="ARBA" id="ARBA00022898"/>
    </source>
</evidence>
<dbReference type="PANTHER" id="PTHR43525">
    <property type="entry name" value="PROTEIN MALY"/>
    <property type="match status" value="1"/>
</dbReference>
<name>A0A7X1G389_9PSED</name>
<dbReference type="EC" id="4.4.1.13" evidence="2"/>
<feature type="domain" description="Aminotransferase class I/classII large" evidence="6">
    <location>
        <begin position="29"/>
        <end position="375"/>
    </location>
</feature>
<dbReference type="RefSeq" id="WP_185793152.1">
    <property type="nucleotide sequence ID" value="NZ_JACMYH010000001.1"/>
</dbReference>
<evidence type="ECO:0000313" key="8">
    <source>
        <dbReference type="Proteomes" id="UP000546173"/>
    </source>
</evidence>
<dbReference type="GO" id="GO:0047804">
    <property type="term" value="F:cysteine-S-conjugate beta-lyase activity"/>
    <property type="evidence" value="ECO:0007669"/>
    <property type="project" value="UniProtKB-EC"/>
</dbReference>
<dbReference type="Gene3D" id="3.40.640.10">
    <property type="entry name" value="Type I PLP-dependent aspartate aminotransferase-like (Major domain)"/>
    <property type="match status" value="1"/>
</dbReference>
<dbReference type="Proteomes" id="UP000546173">
    <property type="component" value="Unassembled WGS sequence"/>
</dbReference>
<dbReference type="NCBIfam" id="TIGR04350">
    <property type="entry name" value="C_S_lyase_PatB"/>
    <property type="match status" value="1"/>
</dbReference>
<reference evidence="7 8" key="1">
    <citation type="submission" date="2020-08" db="EMBL/GenBank/DDBJ databases">
        <title>Pseudomonas sp. nov.</title>
        <authorList>
            <person name="Gieschler S."/>
            <person name="Fiedler G."/>
            <person name="Brinks E."/>
            <person name="Boehnlein C."/>
            <person name="Franz C.M.A.P."/>
            <person name="Kabisch J."/>
        </authorList>
    </citation>
    <scope>NUCLEOTIDE SEQUENCE [LARGE SCALE GENOMIC DNA]</scope>
    <source>
        <strain evidence="7 8">MBT-2</strain>
    </source>
</reference>
<evidence type="ECO:0000313" key="7">
    <source>
        <dbReference type="EMBL" id="MBC2676984.1"/>
    </source>
</evidence>
<dbReference type="InterPro" id="IPR015424">
    <property type="entry name" value="PyrdxlP-dep_Trfase"/>
</dbReference>
<sequence length="384" mass="42438">MSTDLDTLFDRTGTSSTKWSRYPEDVLPMWVADMDFAAPPAVIERLQARLAHPVLGYSMPSEALRQVLVDYLRDHYDWQVQTQDIVVLPGVVPGVNMALHGLVAEGAGVVVHTPNYPPLREAAGHWKMRSIEVPLTADAQGEWSCDPHRLQQSLGDSAAFILSNPHNPLGKTYSRDELQAIADTCVAQNVLIISDEIHADLQFDGRRHVPIASLSPEVAERTITLMSASKTYNVAGLKTAFAVIQNAELRARFDAARVGMVDSVNPLGMEATHAAYAQPGEWLQQLKIYLQGNRDYLLETIRARLPGIVVHAPQSTYLAWLDCSALGLDNPHRFFLQQARVGLSAGTDFGEGLEQFVRLNFGCPRSLLTEGLARIERSLQNRPL</sequence>
<dbReference type="EMBL" id="JACMYH010000001">
    <property type="protein sequence ID" value="MBC2676984.1"/>
    <property type="molecule type" value="Genomic_DNA"/>
</dbReference>
<comment type="similarity">
    <text evidence="5">Belongs to the class-II pyridoxal-phosphate-dependent aminotransferase family. MalY/PatB cystathionine beta-lyase subfamily.</text>
</comment>
<gene>
    <name evidence="7" type="ORF">H7993_01145</name>
</gene>
<dbReference type="AlphaFoldDB" id="A0A7X1G389"/>
<dbReference type="Pfam" id="PF00155">
    <property type="entry name" value="Aminotran_1_2"/>
    <property type="match status" value="1"/>
</dbReference>
<dbReference type="InterPro" id="IPR004839">
    <property type="entry name" value="Aminotransferase_I/II_large"/>
</dbReference>
<comment type="caution">
    <text evidence="7">The sequence shown here is derived from an EMBL/GenBank/DDBJ whole genome shotgun (WGS) entry which is preliminary data.</text>
</comment>